<gene>
    <name evidence="1" type="ORF">RRG08_005704</name>
</gene>
<sequence>MSATFNLKFTSNRPPGGSADFVRMLTREPREQIYGCTSGRFNCKVDVSSDLLCYPLKTIHYLLHRSPMVVVLVAAQITNDRGTFDLLCARIGHEGSYRQFCPIYELRRKSIGSEAPSAVTAPHEVNLTSVKLYGRSKYRRCPSHCGSP</sequence>
<dbReference type="EMBL" id="JAWDGP010006450">
    <property type="protein sequence ID" value="KAK3741014.1"/>
    <property type="molecule type" value="Genomic_DNA"/>
</dbReference>
<comment type="caution">
    <text evidence="1">The sequence shown here is derived from an EMBL/GenBank/DDBJ whole genome shotgun (WGS) entry which is preliminary data.</text>
</comment>
<evidence type="ECO:0000313" key="2">
    <source>
        <dbReference type="Proteomes" id="UP001283361"/>
    </source>
</evidence>
<protein>
    <submittedName>
        <fullName evidence="1">Uncharacterized protein</fullName>
    </submittedName>
</protein>
<proteinExistence type="predicted"/>
<organism evidence="1 2">
    <name type="scientific">Elysia crispata</name>
    <name type="common">lettuce slug</name>
    <dbReference type="NCBI Taxonomy" id="231223"/>
    <lineage>
        <taxon>Eukaryota</taxon>
        <taxon>Metazoa</taxon>
        <taxon>Spiralia</taxon>
        <taxon>Lophotrochozoa</taxon>
        <taxon>Mollusca</taxon>
        <taxon>Gastropoda</taxon>
        <taxon>Heterobranchia</taxon>
        <taxon>Euthyneura</taxon>
        <taxon>Panpulmonata</taxon>
        <taxon>Sacoglossa</taxon>
        <taxon>Placobranchoidea</taxon>
        <taxon>Plakobranchidae</taxon>
        <taxon>Elysia</taxon>
    </lineage>
</organism>
<accession>A0AAE0YDN5</accession>
<name>A0AAE0YDN5_9GAST</name>
<reference evidence="1" key="1">
    <citation type="journal article" date="2023" name="G3 (Bethesda)">
        <title>A reference genome for the long-term kleptoplast-retaining sea slug Elysia crispata morphotype clarki.</title>
        <authorList>
            <person name="Eastman K.E."/>
            <person name="Pendleton A.L."/>
            <person name="Shaikh M.A."/>
            <person name="Suttiyut T."/>
            <person name="Ogas R."/>
            <person name="Tomko P."/>
            <person name="Gavelis G."/>
            <person name="Widhalm J.R."/>
            <person name="Wisecaver J.H."/>
        </authorList>
    </citation>
    <scope>NUCLEOTIDE SEQUENCE</scope>
    <source>
        <strain evidence="1">ECLA1</strain>
    </source>
</reference>
<dbReference type="AlphaFoldDB" id="A0AAE0YDN5"/>
<dbReference type="Proteomes" id="UP001283361">
    <property type="component" value="Unassembled WGS sequence"/>
</dbReference>
<evidence type="ECO:0000313" key="1">
    <source>
        <dbReference type="EMBL" id="KAK3741014.1"/>
    </source>
</evidence>
<keyword evidence="2" id="KW-1185">Reference proteome</keyword>